<dbReference type="CDD" id="cd09917">
    <property type="entry name" value="F-box_SF"/>
    <property type="match status" value="1"/>
</dbReference>
<evidence type="ECO:0000313" key="1">
    <source>
        <dbReference type="EMBL" id="WNL49726.1"/>
    </source>
</evidence>
<proteinExistence type="predicted"/>
<dbReference type="EMBL" id="OR343188">
    <property type="protein sequence ID" value="WNL49726.1"/>
    <property type="molecule type" value="Genomic_DNA"/>
</dbReference>
<gene>
    <name evidence="1" type="ORF">MarFTMF_210</name>
</gene>
<accession>A0AA96IY14</accession>
<protein>
    <recommendedName>
        <fullName evidence="2">F-box containing protein</fullName>
    </recommendedName>
</protein>
<organism evidence="1">
    <name type="scientific">Marseillevirus sp</name>
    <dbReference type="NCBI Taxonomy" id="2809551"/>
    <lineage>
        <taxon>Viruses</taxon>
        <taxon>Varidnaviria</taxon>
        <taxon>Bamfordvirae</taxon>
        <taxon>Nucleocytoviricota</taxon>
        <taxon>Megaviricetes</taxon>
        <taxon>Pimascovirales</taxon>
        <taxon>Pimascovirales incertae sedis</taxon>
        <taxon>Marseilleviridae</taxon>
        <taxon>Marseillevirus</taxon>
    </lineage>
</organism>
<reference evidence="1" key="1">
    <citation type="submission" date="2023-07" db="EMBL/GenBank/DDBJ databases">
        <authorList>
            <person name="Xia Y."/>
        </authorList>
    </citation>
    <scope>NUCLEOTIDE SEQUENCE</scope>
    <source>
        <strain evidence="1">F</strain>
    </source>
</reference>
<name>A0AA96IY14_9VIRU</name>
<evidence type="ECO:0008006" key="2">
    <source>
        <dbReference type="Google" id="ProtNLM"/>
    </source>
</evidence>
<sequence length="223" mass="25704">MELVPTETLLYILGFLDVKSISLFGETCSFHSELVRDGRNRKFLPVTVVQEKKEKQRKTVFFQTTFPDGRVELTEKIWLLFDGEKILARVTSGSIANNKKDGIWETMSQSNGSGLQPVMRKLYKEGRLVVSHSIGQEKGERDTVCAYFPHNKKMVGVRSFVTEKKYIRKRDGQLVSCVFHCHNRDSFFVYYLREDIKNDGCIYGETFAHCCAEHQKDMPGPLF</sequence>